<evidence type="ECO:0000256" key="5">
    <source>
        <dbReference type="ARBA" id="ARBA00023004"/>
    </source>
</evidence>
<evidence type="ECO:0000259" key="6">
    <source>
        <dbReference type="Pfam" id="PF01880"/>
    </source>
</evidence>
<dbReference type="InterPro" id="IPR051233">
    <property type="entry name" value="Desulfoferrodoxin_SOR"/>
</dbReference>
<keyword evidence="5" id="KW-0408">Iron</keyword>
<evidence type="ECO:0000256" key="2">
    <source>
        <dbReference type="ARBA" id="ARBA00022448"/>
    </source>
</evidence>
<keyword evidence="2" id="KW-0813">Transport</keyword>
<evidence type="ECO:0000313" key="7">
    <source>
        <dbReference type="EMBL" id="MBD3323987.1"/>
    </source>
</evidence>
<comment type="caution">
    <text evidence="7">The sequence shown here is derived from an EMBL/GenBank/DDBJ whole genome shotgun (WGS) entry which is preliminary data.</text>
</comment>
<reference evidence="7" key="1">
    <citation type="submission" date="2019-11" db="EMBL/GenBank/DDBJ databases">
        <title>Microbial mats filling the niche in hypersaline microbial mats.</title>
        <authorList>
            <person name="Wong H.L."/>
            <person name="Macleod F.I."/>
            <person name="White R.A. III"/>
            <person name="Burns B.P."/>
        </authorList>
    </citation>
    <scope>NUCLEOTIDE SEQUENCE</scope>
    <source>
        <strain evidence="7">Rbin_158</strain>
    </source>
</reference>
<proteinExistence type="inferred from homology"/>
<evidence type="ECO:0000256" key="4">
    <source>
        <dbReference type="ARBA" id="ARBA00022982"/>
    </source>
</evidence>
<evidence type="ECO:0000256" key="3">
    <source>
        <dbReference type="ARBA" id="ARBA00022723"/>
    </source>
</evidence>
<dbReference type="AlphaFoldDB" id="A0A9D5JTL6"/>
<dbReference type="Gene3D" id="2.60.40.730">
    <property type="entry name" value="SOR catalytic domain"/>
    <property type="match status" value="1"/>
</dbReference>
<dbReference type="PANTHER" id="PTHR36541:SF1">
    <property type="entry name" value="SUPEROXIDE REDUCTASE-RELATED"/>
    <property type="match status" value="1"/>
</dbReference>
<keyword evidence="3" id="KW-0479">Metal-binding</keyword>
<dbReference type="GO" id="GO:0005506">
    <property type="term" value="F:iron ion binding"/>
    <property type="evidence" value="ECO:0007669"/>
    <property type="project" value="InterPro"/>
</dbReference>
<comment type="similarity">
    <text evidence="1">Belongs to the desulfoferrodoxin family.</text>
</comment>
<evidence type="ECO:0000313" key="8">
    <source>
        <dbReference type="Proteomes" id="UP000649604"/>
    </source>
</evidence>
<organism evidence="7 8">
    <name type="scientific">candidate division KSB3 bacterium</name>
    <dbReference type="NCBI Taxonomy" id="2044937"/>
    <lineage>
        <taxon>Bacteria</taxon>
        <taxon>candidate division KSB3</taxon>
    </lineage>
</organism>
<dbReference type="GO" id="GO:0016491">
    <property type="term" value="F:oxidoreductase activity"/>
    <property type="evidence" value="ECO:0007669"/>
    <property type="project" value="InterPro"/>
</dbReference>
<dbReference type="InterPro" id="IPR002742">
    <property type="entry name" value="Desulfoferrodoxin_Fe-bd_dom"/>
</dbReference>
<dbReference type="Pfam" id="PF01880">
    <property type="entry name" value="Desulfoferrodox"/>
    <property type="match status" value="1"/>
</dbReference>
<sequence>MRFAEMIHAPEFEGKEKHVPDISVSEDEVGTVVTVKIGKEVLHPTSKDHHIEWVKIFGETQDGKVVEVGVLDFGQGTSLPKGSVTIDKDAYKSLTALSYCNMHGVWDNSFAL</sequence>
<name>A0A9D5JTL6_9BACT</name>
<dbReference type="Proteomes" id="UP000649604">
    <property type="component" value="Unassembled WGS sequence"/>
</dbReference>
<protein>
    <submittedName>
        <fullName evidence="7">Desulfoferrodoxin</fullName>
    </submittedName>
</protein>
<gene>
    <name evidence="7" type="ORF">GF339_05345</name>
</gene>
<accession>A0A9D5JTL6</accession>
<dbReference type="InterPro" id="IPR036073">
    <property type="entry name" value="Desulfoferrodoxin_Fe-bd_dom_sf"/>
</dbReference>
<evidence type="ECO:0000256" key="1">
    <source>
        <dbReference type="ARBA" id="ARBA00005941"/>
    </source>
</evidence>
<dbReference type="EMBL" id="WJJP01000169">
    <property type="protein sequence ID" value="MBD3323987.1"/>
    <property type="molecule type" value="Genomic_DNA"/>
</dbReference>
<keyword evidence="4" id="KW-0249">Electron transport</keyword>
<dbReference type="PANTHER" id="PTHR36541">
    <property type="entry name" value="SUPEROXIDE REDUCTASE-RELATED"/>
    <property type="match status" value="1"/>
</dbReference>
<dbReference type="NCBIfam" id="TIGR00332">
    <property type="entry name" value="neela_ferrous"/>
    <property type="match status" value="1"/>
</dbReference>
<dbReference type="SUPFAM" id="SSF49367">
    <property type="entry name" value="Superoxide reductase-like"/>
    <property type="match status" value="1"/>
</dbReference>
<feature type="domain" description="Desulfoferrodoxin ferrous iron-binding" evidence="6">
    <location>
        <begin position="14"/>
        <end position="108"/>
    </location>
</feature>